<dbReference type="OrthoDB" id="9810941at2"/>
<feature type="transmembrane region" description="Helical" evidence="5">
    <location>
        <begin position="362"/>
        <end position="383"/>
    </location>
</feature>
<evidence type="ECO:0000256" key="3">
    <source>
        <dbReference type="ARBA" id="ARBA00022989"/>
    </source>
</evidence>
<feature type="transmembrane region" description="Helical" evidence="5">
    <location>
        <begin position="209"/>
        <end position="229"/>
    </location>
</feature>
<dbReference type="EMBL" id="MDHN01000040">
    <property type="protein sequence ID" value="OFC69394.1"/>
    <property type="molecule type" value="Genomic_DNA"/>
</dbReference>
<dbReference type="GO" id="GO:0022857">
    <property type="term" value="F:transmembrane transporter activity"/>
    <property type="evidence" value="ECO:0007669"/>
    <property type="project" value="InterPro"/>
</dbReference>
<evidence type="ECO:0000256" key="1">
    <source>
        <dbReference type="ARBA" id="ARBA00004141"/>
    </source>
</evidence>
<evidence type="ECO:0000256" key="4">
    <source>
        <dbReference type="ARBA" id="ARBA00023136"/>
    </source>
</evidence>
<accession>A0A1E7Z7L9</accession>
<dbReference type="PANTHER" id="PTHR23514:SF13">
    <property type="entry name" value="INNER MEMBRANE PROTEIN YBJJ"/>
    <property type="match status" value="1"/>
</dbReference>
<comment type="subcellular location">
    <subcellularLocation>
        <location evidence="1">Membrane</location>
        <topology evidence="1">Multi-pass membrane protein</topology>
    </subcellularLocation>
</comment>
<dbReference type="InterPro" id="IPR036259">
    <property type="entry name" value="MFS_trans_sf"/>
</dbReference>
<dbReference type="InterPro" id="IPR020846">
    <property type="entry name" value="MFS_dom"/>
</dbReference>
<organism evidence="7 8">
    <name type="scientific">Alteromonas confluentis</name>
    <dbReference type="NCBI Taxonomy" id="1656094"/>
    <lineage>
        <taxon>Bacteria</taxon>
        <taxon>Pseudomonadati</taxon>
        <taxon>Pseudomonadota</taxon>
        <taxon>Gammaproteobacteria</taxon>
        <taxon>Alteromonadales</taxon>
        <taxon>Alteromonadaceae</taxon>
        <taxon>Alteromonas/Salinimonas group</taxon>
        <taxon>Alteromonas</taxon>
    </lineage>
</organism>
<gene>
    <name evidence="7" type="ORF">BFC18_18450</name>
</gene>
<proteinExistence type="predicted"/>
<evidence type="ECO:0000313" key="8">
    <source>
        <dbReference type="Proteomes" id="UP000175691"/>
    </source>
</evidence>
<dbReference type="Proteomes" id="UP000175691">
    <property type="component" value="Unassembled WGS sequence"/>
</dbReference>
<feature type="transmembrane region" description="Helical" evidence="5">
    <location>
        <begin position="85"/>
        <end position="103"/>
    </location>
</feature>
<name>A0A1E7Z7L9_9ALTE</name>
<keyword evidence="2 5" id="KW-0812">Transmembrane</keyword>
<feature type="transmembrane region" description="Helical" evidence="5">
    <location>
        <begin position="241"/>
        <end position="260"/>
    </location>
</feature>
<comment type="caution">
    <text evidence="7">The sequence shown here is derived from an EMBL/GenBank/DDBJ whole genome shotgun (WGS) entry which is preliminary data.</text>
</comment>
<feature type="transmembrane region" description="Helical" evidence="5">
    <location>
        <begin position="272"/>
        <end position="296"/>
    </location>
</feature>
<dbReference type="InterPro" id="IPR011701">
    <property type="entry name" value="MFS"/>
</dbReference>
<feature type="transmembrane region" description="Helical" evidence="5">
    <location>
        <begin position="170"/>
        <end position="188"/>
    </location>
</feature>
<keyword evidence="4 5" id="KW-0472">Membrane</keyword>
<dbReference type="PROSITE" id="PS50850">
    <property type="entry name" value="MFS"/>
    <property type="match status" value="1"/>
</dbReference>
<feature type="transmembrane region" description="Helical" evidence="5">
    <location>
        <begin position="21"/>
        <end position="41"/>
    </location>
</feature>
<evidence type="ECO:0000256" key="2">
    <source>
        <dbReference type="ARBA" id="ARBA00022692"/>
    </source>
</evidence>
<evidence type="ECO:0000259" key="6">
    <source>
        <dbReference type="PROSITE" id="PS50850"/>
    </source>
</evidence>
<dbReference type="InterPro" id="IPR051788">
    <property type="entry name" value="MFS_Transporter"/>
</dbReference>
<feature type="transmembrane region" description="Helical" evidence="5">
    <location>
        <begin position="302"/>
        <end position="323"/>
    </location>
</feature>
<dbReference type="Gene3D" id="1.20.1250.20">
    <property type="entry name" value="MFS general substrate transporter like domains"/>
    <property type="match status" value="2"/>
</dbReference>
<keyword evidence="3 5" id="KW-1133">Transmembrane helix</keyword>
<feature type="transmembrane region" description="Helical" evidence="5">
    <location>
        <begin position="53"/>
        <end position="73"/>
    </location>
</feature>
<feature type="transmembrane region" description="Helical" evidence="5">
    <location>
        <begin position="335"/>
        <end position="356"/>
    </location>
</feature>
<sequence length="392" mass="41286">MPTDFRRDIQPFTSSLTSQKRATNCAFFGAGLISAVWATIIPYLKINSGVSDGALGGLILCMGLGALFAMPTVGPLSSRFGCRKVILAGFTLLLLSMLTLPLLSHFWLLMVMVVLAGAGLGTVDCAMNVQAILVEKQSDKTMMSGFHGFYSLGGIAGALLMTFLLSLTSVTLSVVFCVCLIGVCLFYYQRHLLPYGNEQNGPAFALPRGPVLAIGTICFCFFLAEGAVLDWSSLFLTEYRSLPINLGGLGFAAFSIAMTAGRFTGDNVVSKFGGFPVVMAGTLTSAMGLVILLALPYSVTSIIGYFLIGLGAANVVPVMFTAIANQTVMPQSTAVPAVSTLGFSGVLLGPASIGVVAEHSSLSTALLLLIPLLALVLLLSRFVPYQKSQFHD</sequence>
<keyword evidence="8" id="KW-1185">Reference proteome</keyword>
<feature type="transmembrane region" description="Helical" evidence="5">
    <location>
        <begin position="146"/>
        <end position="164"/>
    </location>
</feature>
<dbReference type="CDD" id="cd17393">
    <property type="entry name" value="MFS_MosC_like"/>
    <property type="match status" value="1"/>
</dbReference>
<dbReference type="STRING" id="1656094.BFC18_18450"/>
<dbReference type="SUPFAM" id="SSF103473">
    <property type="entry name" value="MFS general substrate transporter"/>
    <property type="match status" value="1"/>
</dbReference>
<dbReference type="PANTHER" id="PTHR23514">
    <property type="entry name" value="BYPASS OF STOP CODON PROTEIN 6"/>
    <property type="match status" value="1"/>
</dbReference>
<evidence type="ECO:0000256" key="5">
    <source>
        <dbReference type="SAM" id="Phobius"/>
    </source>
</evidence>
<reference evidence="7 8" key="1">
    <citation type="submission" date="2016-08" db="EMBL/GenBank/DDBJ databases">
        <authorList>
            <person name="Seilhamer J.J."/>
        </authorList>
    </citation>
    <scope>NUCLEOTIDE SEQUENCE [LARGE SCALE GENOMIC DNA]</scope>
    <source>
        <strain evidence="7 8">KCTC 42603</strain>
    </source>
</reference>
<dbReference type="GO" id="GO:0016020">
    <property type="term" value="C:membrane"/>
    <property type="evidence" value="ECO:0007669"/>
    <property type="project" value="UniProtKB-SubCell"/>
</dbReference>
<dbReference type="AlphaFoldDB" id="A0A1E7Z7L9"/>
<protein>
    <recommendedName>
        <fullName evidence="6">Major facilitator superfamily (MFS) profile domain-containing protein</fullName>
    </recommendedName>
</protein>
<evidence type="ECO:0000313" key="7">
    <source>
        <dbReference type="EMBL" id="OFC69394.1"/>
    </source>
</evidence>
<feature type="domain" description="Major facilitator superfamily (MFS) profile" evidence="6">
    <location>
        <begin position="1"/>
        <end position="389"/>
    </location>
</feature>
<dbReference type="Pfam" id="PF07690">
    <property type="entry name" value="MFS_1"/>
    <property type="match status" value="1"/>
</dbReference>
<dbReference type="RefSeq" id="WP_070126840.1">
    <property type="nucleotide sequence ID" value="NZ_MDHN01000040.1"/>
</dbReference>